<feature type="compositionally biased region" description="Basic and acidic residues" evidence="5">
    <location>
        <begin position="149"/>
        <end position="175"/>
    </location>
</feature>
<sequence>MDEARTVWVGNIGDQVTEELLYEIFLQAGPLERVTVRSHQGGTGFGFVTFKHEGSVPYALQLFEDLQLFGLNLSIKPRVGGGQSRQNSMRRSGGGAQSNEHKRFESMDLVKQLDLEKLGQQMNVGYSDYPESYDESVGYSDISNGRNTFVDEDRERSYRHFDRPTHGKQHRNDQKTHHKRENYNRNRGRRYPPY</sequence>
<dbReference type="PANTHER" id="PTHR13798:SF11">
    <property type="entry name" value="RNA-BINDING PROTEIN 7-RELATED"/>
    <property type="match status" value="1"/>
</dbReference>
<dbReference type="PROSITE" id="PS50102">
    <property type="entry name" value="RRM"/>
    <property type="match status" value="1"/>
</dbReference>
<evidence type="ECO:0000256" key="4">
    <source>
        <dbReference type="PROSITE-ProRule" id="PRU00176"/>
    </source>
</evidence>
<dbReference type="SMART" id="SM00360">
    <property type="entry name" value="RRM"/>
    <property type="match status" value="1"/>
</dbReference>
<feature type="region of interest" description="Disordered" evidence="5">
    <location>
        <begin position="79"/>
        <end position="104"/>
    </location>
</feature>
<keyword evidence="3" id="KW-0539">Nucleus</keyword>
<dbReference type="Pfam" id="PF00076">
    <property type="entry name" value="RRM_1"/>
    <property type="match status" value="1"/>
</dbReference>
<accession>A0AAR5PR50</accession>
<dbReference type="InterPro" id="IPR012677">
    <property type="entry name" value="Nucleotide-bd_a/b_plait_sf"/>
</dbReference>
<evidence type="ECO:0000256" key="2">
    <source>
        <dbReference type="ARBA" id="ARBA00022884"/>
    </source>
</evidence>
<feature type="domain" description="RRM" evidence="6">
    <location>
        <begin position="5"/>
        <end position="80"/>
    </location>
</feature>
<dbReference type="GeneID" id="109539742"/>
<evidence type="ECO:0000256" key="3">
    <source>
        <dbReference type="ARBA" id="ARBA00023242"/>
    </source>
</evidence>
<evidence type="ECO:0000259" key="6">
    <source>
        <dbReference type="PROSITE" id="PS50102"/>
    </source>
</evidence>
<keyword evidence="2 4" id="KW-0694">RNA-binding</keyword>
<dbReference type="GO" id="GO:0003727">
    <property type="term" value="F:single-stranded RNA binding"/>
    <property type="evidence" value="ECO:0007669"/>
    <property type="project" value="TreeGrafter"/>
</dbReference>
<feature type="compositionally biased region" description="Basic residues" evidence="5">
    <location>
        <begin position="176"/>
        <end position="194"/>
    </location>
</feature>
<dbReference type="PANTHER" id="PTHR13798">
    <property type="entry name" value="RNA BINDING MOTIF RBM PROTEIN -RELATED"/>
    <property type="match status" value="1"/>
</dbReference>
<proteinExistence type="predicted"/>
<dbReference type="KEGG" id="dpa:109539742"/>
<dbReference type="InterPro" id="IPR000504">
    <property type="entry name" value="RRM_dom"/>
</dbReference>
<keyword evidence="8" id="KW-1185">Reference proteome</keyword>
<dbReference type="EnsemblMetazoa" id="XM_019907707.1">
    <property type="protein sequence ID" value="XP_019763266.1"/>
    <property type="gene ID" value="LOC109539742"/>
</dbReference>
<reference evidence="8" key="1">
    <citation type="journal article" date="2013" name="Genome Biol.">
        <title>Draft genome of the mountain pine beetle, Dendroctonus ponderosae Hopkins, a major forest pest.</title>
        <authorList>
            <person name="Keeling C.I."/>
            <person name="Yuen M.M."/>
            <person name="Liao N.Y."/>
            <person name="Docking T.R."/>
            <person name="Chan S.K."/>
            <person name="Taylor G.A."/>
            <person name="Palmquist D.L."/>
            <person name="Jackman S.D."/>
            <person name="Nguyen A."/>
            <person name="Li M."/>
            <person name="Henderson H."/>
            <person name="Janes J.K."/>
            <person name="Zhao Y."/>
            <person name="Pandoh P."/>
            <person name="Moore R."/>
            <person name="Sperling F.A."/>
            <person name="Huber D.P."/>
            <person name="Birol I."/>
            <person name="Jones S.J."/>
            <person name="Bohlmann J."/>
        </authorList>
    </citation>
    <scope>NUCLEOTIDE SEQUENCE</scope>
</reference>
<evidence type="ECO:0000313" key="7">
    <source>
        <dbReference type="EnsemblMetazoa" id="XP_019763266.1"/>
    </source>
</evidence>
<evidence type="ECO:0000256" key="1">
    <source>
        <dbReference type="ARBA" id="ARBA00004642"/>
    </source>
</evidence>
<reference evidence="7" key="2">
    <citation type="submission" date="2024-08" db="UniProtKB">
        <authorList>
            <consortium name="EnsemblMetazoa"/>
        </authorList>
    </citation>
    <scope>IDENTIFICATION</scope>
</reference>
<dbReference type="Proteomes" id="UP000019118">
    <property type="component" value="Unassembled WGS sequence"/>
</dbReference>
<comment type="subcellular location">
    <subcellularLocation>
        <location evidence="1">Nucleus</location>
        <location evidence="1">Nucleoplasm</location>
    </subcellularLocation>
</comment>
<dbReference type="AlphaFoldDB" id="A0AAR5PR50"/>
<dbReference type="InterPro" id="IPR035979">
    <property type="entry name" value="RBD_domain_sf"/>
</dbReference>
<evidence type="ECO:0000256" key="5">
    <source>
        <dbReference type="SAM" id="MobiDB-lite"/>
    </source>
</evidence>
<protein>
    <recommendedName>
        <fullName evidence="6">RRM domain-containing protein</fullName>
    </recommendedName>
</protein>
<dbReference type="RefSeq" id="XP_019763266.1">
    <property type="nucleotide sequence ID" value="XM_019907707.2"/>
</dbReference>
<dbReference type="GO" id="GO:0000381">
    <property type="term" value="P:regulation of alternative mRNA splicing, via spliceosome"/>
    <property type="evidence" value="ECO:0007669"/>
    <property type="project" value="TreeGrafter"/>
</dbReference>
<evidence type="ECO:0000313" key="8">
    <source>
        <dbReference type="Proteomes" id="UP000019118"/>
    </source>
</evidence>
<name>A0AAR5PR50_DENPD</name>
<dbReference type="GO" id="GO:0005654">
    <property type="term" value="C:nucleoplasm"/>
    <property type="evidence" value="ECO:0007669"/>
    <property type="project" value="UniProtKB-SubCell"/>
</dbReference>
<dbReference type="Gene3D" id="3.30.70.330">
    <property type="match status" value="1"/>
</dbReference>
<organism evidence="7 8">
    <name type="scientific">Dendroctonus ponderosae</name>
    <name type="common">Mountain pine beetle</name>
    <dbReference type="NCBI Taxonomy" id="77166"/>
    <lineage>
        <taxon>Eukaryota</taxon>
        <taxon>Metazoa</taxon>
        <taxon>Ecdysozoa</taxon>
        <taxon>Arthropoda</taxon>
        <taxon>Hexapoda</taxon>
        <taxon>Insecta</taxon>
        <taxon>Pterygota</taxon>
        <taxon>Neoptera</taxon>
        <taxon>Endopterygota</taxon>
        <taxon>Coleoptera</taxon>
        <taxon>Polyphaga</taxon>
        <taxon>Cucujiformia</taxon>
        <taxon>Curculionidae</taxon>
        <taxon>Scolytinae</taxon>
        <taxon>Dendroctonus</taxon>
    </lineage>
</organism>
<feature type="region of interest" description="Disordered" evidence="5">
    <location>
        <begin position="137"/>
        <end position="194"/>
    </location>
</feature>
<dbReference type="InterPro" id="IPR052285">
    <property type="entry name" value="NEXT_complex_subunit"/>
</dbReference>
<dbReference type="SUPFAM" id="SSF54928">
    <property type="entry name" value="RNA-binding domain, RBD"/>
    <property type="match status" value="1"/>
</dbReference>